<name>A0A923RZW2_9FIRM</name>
<evidence type="ECO:0000313" key="3">
    <source>
        <dbReference type="Proteomes" id="UP000606499"/>
    </source>
</evidence>
<evidence type="ECO:0000313" key="2">
    <source>
        <dbReference type="EMBL" id="MBC5726675.1"/>
    </source>
</evidence>
<feature type="transmembrane region" description="Helical" evidence="1">
    <location>
        <begin position="117"/>
        <end position="140"/>
    </location>
</feature>
<proteinExistence type="predicted"/>
<dbReference type="Proteomes" id="UP000606499">
    <property type="component" value="Unassembled WGS sequence"/>
</dbReference>
<feature type="transmembrane region" description="Helical" evidence="1">
    <location>
        <begin position="152"/>
        <end position="170"/>
    </location>
</feature>
<dbReference type="EMBL" id="JACOPL010000023">
    <property type="protein sequence ID" value="MBC5726675.1"/>
    <property type="molecule type" value="Genomic_DNA"/>
</dbReference>
<feature type="transmembrane region" description="Helical" evidence="1">
    <location>
        <begin position="212"/>
        <end position="235"/>
    </location>
</feature>
<sequence length="280" mass="29825">MKRSKFLPVFAVVLCVPGVVARALHFLNGFDSRNGLPVTGNAWVWYCAVFFLLCAAAYAAMAAPLRAERKTPFEQLLGTQGVGFRMMAVISGLLLVLGGVGYLYLTMTTVEEDAAGWAQALELAYAGITVLAGLCSIGLAKAQGVEMTSHSALLTLVPLLWSCLHLLVNYRMTCVDPKLPSFGFGLVGDILLVLAFYHLARLLYGKPRPAMLAFFGAIAVTMAVSDAAGYGLSWLMGVHGVAWPAKMVLRSGLSVAAALLLLAELSVLTAGHQEMEKEVA</sequence>
<feature type="transmembrane region" description="Helical" evidence="1">
    <location>
        <begin position="182"/>
        <end position="200"/>
    </location>
</feature>
<protein>
    <submittedName>
        <fullName evidence="2">Uncharacterized protein</fullName>
    </submittedName>
</protein>
<dbReference type="AlphaFoldDB" id="A0A923RZW2"/>
<keyword evidence="1" id="KW-0812">Transmembrane</keyword>
<accession>A0A923RZW2</accession>
<evidence type="ECO:0000256" key="1">
    <source>
        <dbReference type="SAM" id="Phobius"/>
    </source>
</evidence>
<comment type="caution">
    <text evidence="2">The sequence shown here is derived from an EMBL/GenBank/DDBJ whole genome shotgun (WGS) entry which is preliminary data.</text>
</comment>
<keyword evidence="3" id="KW-1185">Reference proteome</keyword>
<feature type="transmembrane region" description="Helical" evidence="1">
    <location>
        <begin position="43"/>
        <end position="65"/>
    </location>
</feature>
<keyword evidence="1" id="KW-1133">Transmembrane helix</keyword>
<reference evidence="2" key="1">
    <citation type="submission" date="2020-08" db="EMBL/GenBank/DDBJ databases">
        <title>Genome public.</title>
        <authorList>
            <person name="Liu C."/>
            <person name="Sun Q."/>
        </authorList>
    </citation>
    <scope>NUCLEOTIDE SEQUENCE</scope>
    <source>
        <strain evidence="2">NSJ-28</strain>
    </source>
</reference>
<feature type="transmembrane region" description="Helical" evidence="1">
    <location>
        <begin position="86"/>
        <end position="105"/>
    </location>
</feature>
<keyword evidence="1" id="KW-0472">Membrane</keyword>
<gene>
    <name evidence="2" type="ORF">H8S45_14570</name>
</gene>
<feature type="transmembrane region" description="Helical" evidence="1">
    <location>
        <begin position="247"/>
        <end position="268"/>
    </location>
</feature>
<dbReference type="RefSeq" id="WP_147574602.1">
    <property type="nucleotide sequence ID" value="NZ_JACOPL010000023.1"/>
</dbReference>
<organism evidence="2 3">
    <name type="scientific">Agathobaculum faecis</name>
    <dbReference type="NCBI Taxonomy" id="2763013"/>
    <lineage>
        <taxon>Bacteria</taxon>
        <taxon>Bacillati</taxon>
        <taxon>Bacillota</taxon>
        <taxon>Clostridia</taxon>
        <taxon>Eubacteriales</taxon>
        <taxon>Butyricicoccaceae</taxon>
        <taxon>Agathobaculum</taxon>
    </lineage>
</organism>